<gene>
    <name evidence="2" type="ORF">DFE_0514</name>
</gene>
<dbReference type="RefSeq" id="WP_126376322.1">
    <property type="nucleotide sequence ID" value="NZ_AP017378.1"/>
</dbReference>
<evidence type="ECO:0000313" key="2">
    <source>
        <dbReference type="EMBL" id="BBD07240.1"/>
    </source>
</evidence>
<dbReference type="Proteomes" id="UP000269883">
    <property type="component" value="Chromosome"/>
</dbReference>
<name>A0A2Z6AVJ7_9BACT</name>
<evidence type="ECO:0000313" key="3">
    <source>
        <dbReference type="Proteomes" id="UP000269883"/>
    </source>
</evidence>
<keyword evidence="3" id="KW-1185">Reference proteome</keyword>
<keyword evidence="1" id="KW-1133">Transmembrane helix</keyword>
<organism evidence="2 3">
    <name type="scientific">Desulfovibrio ferrophilus</name>
    <dbReference type="NCBI Taxonomy" id="241368"/>
    <lineage>
        <taxon>Bacteria</taxon>
        <taxon>Pseudomonadati</taxon>
        <taxon>Thermodesulfobacteriota</taxon>
        <taxon>Desulfovibrionia</taxon>
        <taxon>Desulfovibrionales</taxon>
        <taxon>Desulfovibrionaceae</taxon>
        <taxon>Desulfovibrio</taxon>
    </lineage>
</organism>
<feature type="transmembrane region" description="Helical" evidence="1">
    <location>
        <begin position="26"/>
        <end position="46"/>
    </location>
</feature>
<dbReference type="OrthoDB" id="5471072at2"/>
<proteinExistence type="predicted"/>
<dbReference type="AlphaFoldDB" id="A0A2Z6AVJ7"/>
<protein>
    <submittedName>
        <fullName evidence="2">Uncharacterized protein</fullName>
    </submittedName>
</protein>
<sequence length="178" mass="20139">MPETIRTPLSRLANSKAARYFRASPLPHATASASLAIAVALAMWALDLQPTDSPWTTILGIKAIGWLGLAGIALMDGFSRYREYRRIKHMLSSRGWNRRIFLLVAGSRCQRDAAMQAAHETGLGQRAQNLFRTMGYRWYHLLPDAVLRNPLMFFHPRFLRNSFLPGKSLTQARRNVST</sequence>
<dbReference type="KEGG" id="dfl:DFE_0514"/>
<keyword evidence="1" id="KW-0812">Transmembrane</keyword>
<dbReference type="EMBL" id="AP017378">
    <property type="protein sequence ID" value="BBD07240.1"/>
    <property type="molecule type" value="Genomic_DNA"/>
</dbReference>
<keyword evidence="1" id="KW-0472">Membrane</keyword>
<reference evidence="2 3" key="1">
    <citation type="journal article" date="2018" name="Sci. Adv.">
        <title>Multi-heme cytochromes provide a pathway for survival in energy-limited environments.</title>
        <authorList>
            <person name="Deng X."/>
            <person name="Dohmae N."/>
            <person name="Nealson K.H."/>
            <person name="Hashimoto K."/>
            <person name="Okamoto A."/>
        </authorList>
    </citation>
    <scope>NUCLEOTIDE SEQUENCE [LARGE SCALE GENOMIC DNA]</scope>
    <source>
        <strain evidence="2 3">IS5</strain>
    </source>
</reference>
<evidence type="ECO:0000256" key="1">
    <source>
        <dbReference type="SAM" id="Phobius"/>
    </source>
</evidence>
<accession>A0A2Z6AVJ7</accession>
<feature type="transmembrane region" description="Helical" evidence="1">
    <location>
        <begin position="58"/>
        <end position="78"/>
    </location>
</feature>